<protein>
    <submittedName>
        <fullName evidence="1">Uncharacterized protein</fullName>
    </submittedName>
</protein>
<evidence type="ECO:0000313" key="2">
    <source>
        <dbReference type="Proteomes" id="UP000824002"/>
    </source>
</evidence>
<accession>A0A9D1K0K4</accession>
<name>A0A9D1K0K4_9FIRM</name>
<proteinExistence type="predicted"/>
<comment type="caution">
    <text evidence="1">The sequence shown here is derived from an EMBL/GenBank/DDBJ whole genome shotgun (WGS) entry which is preliminary data.</text>
</comment>
<dbReference type="AlphaFoldDB" id="A0A9D1K0K4"/>
<organism evidence="1 2">
    <name type="scientific">Candidatus Merdivicinus excrementipullorum</name>
    <dbReference type="NCBI Taxonomy" id="2840867"/>
    <lineage>
        <taxon>Bacteria</taxon>
        <taxon>Bacillati</taxon>
        <taxon>Bacillota</taxon>
        <taxon>Clostridia</taxon>
        <taxon>Eubacteriales</taxon>
        <taxon>Oscillospiraceae</taxon>
        <taxon>Oscillospiraceae incertae sedis</taxon>
        <taxon>Candidatus Merdivicinus</taxon>
    </lineage>
</organism>
<evidence type="ECO:0000313" key="1">
    <source>
        <dbReference type="EMBL" id="HIS76148.1"/>
    </source>
</evidence>
<dbReference type="Proteomes" id="UP000824002">
    <property type="component" value="Unassembled WGS sequence"/>
</dbReference>
<reference evidence="1" key="2">
    <citation type="journal article" date="2021" name="PeerJ">
        <title>Extensive microbial diversity within the chicken gut microbiome revealed by metagenomics and culture.</title>
        <authorList>
            <person name="Gilroy R."/>
            <person name="Ravi A."/>
            <person name="Getino M."/>
            <person name="Pursley I."/>
            <person name="Horton D.L."/>
            <person name="Alikhan N.F."/>
            <person name="Baker D."/>
            <person name="Gharbi K."/>
            <person name="Hall N."/>
            <person name="Watson M."/>
            <person name="Adriaenssens E.M."/>
            <person name="Foster-Nyarko E."/>
            <person name="Jarju S."/>
            <person name="Secka A."/>
            <person name="Antonio M."/>
            <person name="Oren A."/>
            <person name="Chaudhuri R.R."/>
            <person name="La Ragione R."/>
            <person name="Hildebrand F."/>
            <person name="Pallen M.J."/>
        </authorList>
    </citation>
    <scope>NUCLEOTIDE SEQUENCE</scope>
    <source>
        <strain evidence="1">CHK199-13235</strain>
    </source>
</reference>
<gene>
    <name evidence="1" type="ORF">IAB51_04980</name>
</gene>
<reference evidence="1" key="1">
    <citation type="submission" date="2020-10" db="EMBL/GenBank/DDBJ databases">
        <authorList>
            <person name="Gilroy R."/>
        </authorList>
    </citation>
    <scope>NUCLEOTIDE SEQUENCE</scope>
    <source>
        <strain evidence="1">CHK199-13235</strain>
    </source>
</reference>
<dbReference type="EMBL" id="DVJP01000035">
    <property type="protein sequence ID" value="HIS76148.1"/>
    <property type="molecule type" value="Genomic_DNA"/>
</dbReference>
<sequence>MPQEFFLYKGRPLVRNKDTIYYGRMSDPYVVMMQIKSHRDFSDLSLADEISIQMMATDLTLPPQKLIVKRAEKKGLYQALDIASIWLDRECGAAN</sequence>